<gene>
    <name evidence="1" type="ORF">DB31_5975</name>
</gene>
<sequence length="109" mass="10962">MALRRQHPSCAAAALGLPVEVLAALRDCEHAAVGLLQSLAEVAGACARGDAEAASVALSHVGTTVHLAEAVFLRACKRHNVAPEAVVGALASVRVVLQGLADSAGAPEH</sequence>
<reference evidence="1 2" key="1">
    <citation type="submission" date="2014-04" db="EMBL/GenBank/DDBJ databases">
        <title>Genome assembly of Hyalangium minutum DSM 14724.</title>
        <authorList>
            <person name="Sharma G."/>
            <person name="Subramanian S."/>
        </authorList>
    </citation>
    <scope>NUCLEOTIDE SEQUENCE [LARGE SCALE GENOMIC DNA]</scope>
    <source>
        <strain evidence="1 2">DSM 14724</strain>
    </source>
</reference>
<evidence type="ECO:0000313" key="2">
    <source>
        <dbReference type="Proteomes" id="UP000028725"/>
    </source>
</evidence>
<proteinExistence type="predicted"/>
<dbReference type="AlphaFoldDB" id="A0A085VXE1"/>
<comment type="caution">
    <text evidence="1">The sequence shown here is derived from an EMBL/GenBank/DDBJ whole genome shotgun (WGS) entry which is preliminary data.</text>
</comment>
<dbReference type="Proteomes" id="UP000028725">
    <property type="component" value="Unassembled WGS sequence"/>
</dbReference>
<evidence type="ECO:0000313" key="1">
    <source>
        <dbReference type="EMBL" id="KFE60104.1"/>
    </source>
</evidence>
<name>A0A085VXE1_9BACT</name>
<organism evidence="1 2">
    <name type="scientific">Hyalangium minutum</name>
    <dbReference type="NCBI Taxonomy" id="394096"/>
    <lineage>
        <taxon>Bacteria</taxon>
        <taxon>Pseudomonadati</taxon>
        <taxon>Myxococcota</taxon>
        <taxon>Myxococcia</taxon>
        <taxon>Myxococcales</taxon>
        <taxon>Cystobacterineae</taxon>
        <taxon>Archangiaceae</taxon>
        <taxon>Hyalangium</taxon>
    </lineage>
</organism>
<dbReference type="EMBL" id="JMCB01000031">
    <property type="protein sequence ID" value="KFE60104.1"/>
    <property type="molecule type" value="Genomic_DNA"/>
</dbReference>
<protein>
    <submittedName>
        <fullName evidence="1">Uncharacterized protein</fullName>
    </submittedName>
</protein>
<keyword evidence="2" id="KW-1185">Reference proteome</keyword>
<accession>A0A085VXE1</accession>